<evidence type="ECO:0000313" key="2">
    <source>
        <dbReference type="EMBL" id="CAI4002477.1"/>
    </source>
</evidence>
<dbReference type="EMBL" id="CAMXCT020003112">
    <property type="protein sequence ID" value="CAL1155852.1"/>
    <property type="molecule type" value="Genomic_DNA"/>
</dbReference>
<reference evidence="3" key="2">
    <citation type="submission" date="2024-04" db="EMBL/GenBank/DDBJ databases">
        <authorList>
            <person name="Chen Y."/>
            <person name="Shah S."/>
            <person name="Dougan E. K."/>
            <person name="Thang M."/>
            <person name="Chan C."/>
        </authorList>
    </citation>
    <scope>NUCLEOTIDE SEQUENCE [LARGE SCALE GENOMIC DNA]</scope>
</reference>
<dbReference type="EMBL" id="CAMXCT030000728">
    <property type="protein sequence ID" value="CAL4769892.1"/>
    <property type="molecule type" value="Genomic_DNA"/>
</dbReference>
<protein>
    <submittedName>
        <fullName evidence="4">Ubiquitin-like domain-containing protein</fullName>
    </submittedName>
</protein>
<sequence>MVLPPPWLTGQIEAPAGTKNMGSWTAKVFTPEQQARLGWGMWDKMMKQMNHCILVVHDWKKHMGIQRTTGILRFSATQLGVSPGFFLVLTRIFLFSPFSRE</sequence>
<dbReference type="Proteomes" id="UP001152797">
    <property type="component" value="Unassembled WGS sequence"/>
</dbReference>
<proteinExistence type="predicted"/>
<dbReference type="EMBL" id="CAMXCT010000728">
    <property type="protein sequence ID" value="CAI3982580.1"/>
    <property type="molecule type" value="Genomic_DNA"/>
</dbReference>
<keyword evidence="5" id="KW-1185">Reference proteome</keyword>
<dbReference type="OrthoDB" id="479826at2759"/>
<evidence type="ECO:0000313" key="4">
    <source>
        <dbReference type="EMBL" id="CAL4769892.1"/>
    </source>
</evidence>
<accession>A0A9P1D4L2</accession>
<dbReference type="EMBL" id="CAMXCT020000728">
    <property type="protein sequence ID" value="CAL1135955.1"/>
    <property type="molecule type" value="Genomic_DNA"/>
</dbReference>
<evidence type="ECO:0000313" key="3">
    <source>
        <dbReference type="EMBL" id="CAL1135955.1"/>
    </source>
</evidence>
<name>A0A9P1D4L2_9DINO</name>
<evidence type="ECO:0000313" key="5">
    <source>
        <dbReference type="Proteomes" id="UP001152797"/>
    </source>
</evidence>
<gene>
    <name evidence="1" type="ORF">C1SCF055_LOCUS10259</name>
    <name evidence="2" type="ORF">C1SCF055_LOCUS28427</name>
</gene>
<dbReference type="EMBL" id="CAMXCT010003112">
    <property type="protein sequence ID" value="CAI4002477.1"/>
    <property type="molecule type" value="Genomic_DNA"/>
</dbReference>
<dbReference type="EMBL" id="CAMXCT030003112">
    <property type="protein sequence ID" value="CAL4789789.1"/>
    <property type="molecule type" value="Genomic_DNA"/>
</dbReference>
<evidence type="ECO:0000313" key="1">
    <source>
        <dbReference type="EMBL" id="CAI3982580.1"/>
    </source>
</evidence>
<comment type="caution">
    <text evidence="2">The sequence shown here is derived from an EMBL/GenBank/DDBJ whole genome shotgun (WGS) entry which is preliminary data.</text>
</comment>
<reference evidence="2" key="1">
    <citation type="submission" date="2022-10" db="EMBL/GenBank/DDBJ databases">
        <authorList>
            <person name="Chen Y."/>
            <person name="Dougan E. K."/>
            <person name="Chan C."/>
            <person name="Rhodes N."/>
            <person name="Thang M."/>
        </authorList>
    </citation>
    <scope>NUCLEOTIDE SEQUENCE</scope>
</reference>
<organism evidence="2">
    <name type="scientific">Cladocopium goreaui</name>
    <dbReference type="NCBI Taxonomy" id="2562237"/>
    <lineage>
        <taxon>Eukaryota</taxon>
        <taxon>Sar</taxon>
        <taxon>Alveolata</taxon>
        <taxon>Dinophyceae</taxon>
        <taxon>Suessiales</taxon>
        <taxon>Symbiodiniaceae</taxon>
        <taxon>Cladocopium</taxon>
    </lineage>
</organism>
<dbReference type="AlphaFoldDB" id="A0A9P1D4L2"/>